<dbReference type="Pfam" id="PF01042">
    <property type="entry name" value="Ribonuc_L-PSP"/>
    <property type="match status" value="1"/>
</dbReference>
<name>A0A0M7AW83_9HYPH</name>
<keyword evidence="2" id="KW-1185">Reference proteome</keyword>
<proteinExistence type="predicted"/>
<dbReference type="PANTHER" id="PTHR43857:SF1">
    <property type="entry name" value="YJGH FAMILY PROTEIN"/>
    <property type="match status" value="1"/>
</dbReference>
<gene>
    <name evidence="1" type="ORF">LA5096_01781</name>
</gene>
<dbReference type="SUPFAM" id="SSF55298">
    <property type="entry name" value="YjgF-like"/>
    <property type="match status" value="1"/>
</dbReference>
<sequence>MSDRINPDTLYNSVQWGFSHAAVSEPGRLLHLAGQVAWDKDCQLVGGDDLNAQARQCLANLKAVLADQGLGPQHLIRLRTYVVNHTPEKLEPVGMALGEFWGEVTPAPNTWLGVQSLALPEFLVEIEGTAVLP</sequence>
<dbReference type="InterPro" id="IPR035959">
    <property type="entry name" value="RutC-like_sf"/>
</dbReference>
<dbReference type="EMBL" id="CXWC01000003">
    <property type="protein sequence ID" value="CTQ68357.1"/>
    <property type="molecule type" value="Genomic_DNA"/>
</dbReference>
<dbReference type="Gene3D" id="3.30.1330.40">
    <property type="entry name" value="RutC-like"/>
    <property type="match status" value="1"/>
</dbReference>
<dbReference type="Proteomes" id="UP000049983">
    <property type="component" value="Unassembled WGS sequence"/>
</dbReference>
<dbReference type="AlphaFoldDB" id="A0A0M7AW83"/>
<protein>
    <submittedName>
        <fullName evidence="1">Putative endoribonuclease L-PSP</fullName>
    </submittedName>
</protein>
<dbReference type="STRING" id="311410.LA5095_04802"/>
<dbReference type="CDD" id="cd00448">
    <property type="entry name" value="YjgF_YER057c_UK114_family"/>
    <property type="match status" value="1"/>
</dbReference>
<dbReference type="OrthoDB" id="9809792at2"/>
<dbReference type="GeneID" id="97669192"/>
<evidence type="ECO:0000313" key="2">
    <source>
        <dbReference type="Proteomes" id="UP000049983"/>
    </source>
</evidence>
<organism evidence="1 2">
    <name type="scientific">Roseibium album</name>
    <dbReference type="NCBI Taxonomy" id="311410"/>
    <lineage>
        <taxon>Bacteria</taxon>
        <taxon>Pseudomonadati</taxon>
        <taxon>Pseudomonadota</taxon>
        <taxon>Alphaproteobacteria</taxon>
        <taxon>Hyphomicrobiales</taxon>
        <taxon>Stappiaceae</taxon>
        <taxon>Roseibium</taxon>
    </lineage>
</organism>
<dbReference type="PANTHER" id="PTHR43857">
    <property type="entry name" value="BLR7761 PROTEIN"/>
    <property type="match status" value="1"/>
</dbReference>
<dbReference type="InterPro" id="IPR006175">
    <property type="entry name" value="YjgF/YER057c/UK114"/>
</dbReference>
<reference evidence="2" key="1">
    <citation type="submission" date="2015-07" db="EMBL/GenBank/DDBJ databases">
        <authorList>
            <person name="Rodrigo-Torres Lidia"/>
            <person name="Arahal R.David."/>
        </authorList>
    </citation>
    <scope>NUCLEOTIDE SEQUENCE [LARGE SCALE GENOMIC DNA]</scope>
    <source>
        <strain evidence="2">CECT 5096</strain>
    </source>
</reference>
<accession>A0A0M7AW83</accession>
<dbReference type="RefSeq" id="WP_055119550.1">
    <property type="nucleotide sequence ID" value="NZ_CANKXR010000006.1"/>
</dbReference>
<evidence type="ECO:0000313" key="1">
    <source>
        <dbReference type="EMBL" id="CTQ68357.1"/>
    </source>
</evidence>